<dbReference type="InParanoid" id="A0A0P0W390"/>
<name>A0A0P0W390_ORYSJ</name>
<gene>
    <name evidence="1" type="ordered locus">Os03g0731850</name>
    <name evidence="1" type="ORF">OSNPB_030731850</name>
</gene>
<evidence type="ECO:0000313" key="1">
    <source>
        <dbReference type="EMBL" id="BAS86227.1"/>
    </source>
</evidence>
<dbReference type="Gramene" id="Os03t0731850-00">
    <property type="protein sequence ID" value="Os03t0731850-00"/>
    <property type="gene ID" value="Os03g0731850"/>
</dbReference>
<reference evidence="2" key="1">
    <citation type="journal article" date="2005" name="Nature">
        <title>The map-based sequence of the rice genome.</title>
        <authorList>
            <consortium name="International rice genome sequencing project (IRGSP)"/>
            <person name="Matsumoto T."/>
            <person name="Wu J."/>
            <person name="Kanamori H."/>
            <person name="Katayose Y."/>
            <person name="Fujisawa M."/>
            <person name="Namiki N."/>
            <person name="Mizuno H."/>
            <person name="Yamamoto K."/>
            <person name="Antonio B.A."/>
            <person name="Baba T."/>
            <person name="Sakata K."/>
            <person name="Nagamura Y."/>
            <person name="Aoki H."/>
            <person name="Arikawa K."/>
            <person name="Arita K."/>
            <person name="Bito T."/>
            <person name="Chiden Y."/>
            <person name="Fujitsuka N."/>
            <person name="Fukunaka R."/>
            <person name="Hamada M."/>
            <person name="Harada C."/>
            <person name="Hayashi A."/>
            <person name="Hijishita S."/>
            <person name="Honda M."/>
            <person name="Hosokawa S."/>
            <person name="Ichikawa Y."/>
            <person name="Idonuma A."/>
            <person name="Iijima M."/>
            <person name="Ikeda M."/>
            <person name="Ikeno M."/>
            <person name="Ito K."/>
            <person name="Ito S."/>
            <person name="Ito T."/>
            <person name="Ito Y."/>
            <person name="Ito Y."/>
            <person name="Iwabuchi A."/>
            <person name="Kamiya K."/>
            <person name="Karasawa W."/>
            <person name="Kurita K."/>
            <person name="Katagiri S."/>
            <person name="Kikuta A."/>
            <person name="Kobayashi H."/>
            <person name="Kobayashi N."/>
            <person name="Machita K."/>
            <person name="Maehara T."/>
            <person name="Masukawa M."/>
            <person name="Mizubayashi T."/>
            <person name="Mukai Y."/>
            <person name="Nagasaki H."/>
            <person name="Nagata Y."/>
            <person name="Naito S."/>
            <person name="Nakashima M."/>
            <person name="Nakama Y."/>
            <person name="Nakamichi Y."/>
            <person name="Nakamura M."/>
            <person name="Meguro A."/>
            <person name="Negishi M."/>
            <person name="Ohta I."/>
            <person name="Ohta T."/>
            <person name="Okamoto M."/>
            <person name="Ono N."/>
            <person name="Saji S."/>
            <person name="Sakaguchi M."/>
            <person name="Sakai K."/>
            <person name="Shibata M."/>
            <person name="Shimokawa T."/>
            <person name="Song J."/>
            <person name="Takazaki Y."/>
            <person name="Terasawa K."/>
            <person name="Tsugane M."/>
            <person name="Tsuji K."/>
            <person name="Ueda S."/>
            <person name="Waki K."/>
            <person name="Yamagata H."/>
            <person name="Yamamoto M."/>
            <person name="Yamamoto S."/>
            <person name="Yamane H."/>
            <person name="Yoshiki S."/>
            <person name="Yoshihara R."/>
            <person name="Yukawa K."/>
            <person name="Zhong H."/>
            <person name="Yano M."/>
            <person name="Yuan Q."/>
            <person name="Ouyang S."/>
            <person name="Liu J."/>
            <person name="Jones K.M."/>
            <person name="Gansberger K."/>
            <person name="Moffat K."/>
            <person name="Hill J."/>
            <person name="Bera J."/>
            <person name="Fadrosh D."/>
            <person name="Jin S."/>
            <person name="Johri S."/>
            <person name="Kim M."/>
            <person name="Overton L."/>
            <person name="Reardon M."/>
            <person name="Tsitrin T."/>
            <person name="Vuong H."/>
            <person name="Weaver B."/>
            <person name="Ciecko A."/>
            <person name="Tallon L."/>
            <person name="Jackson J."/>
            <person name="Pai G."/>
            <person name="Aken S.V."/>
            <person name="Utterback T."/>
            <person name="Reidmuller S."/>
            <person name="Feldblyum T."/>
            <person name="Hsiao J."/>
            <person name="Zismann V."/>
            <person name="Iobst S."/>
            <person name="de Vazeille A.R."/>
            <person name="Buell C.R."/>
            <person name="Ying K."/>
            <person name="Li Y."/>
            <person name="Lu T."/>
            <person name="Huang Y."/>
            <person name="Zhao Q."/>
            <person name="Feng Q."/>
            <person name="Zhang L."/>
            <person name="Zhu J."/>
            <person name="Weng Q."/>
            <person name="Mu J."/>
            <person name="Lu Y."/>
            <person name="Fan D."/>
            <person name="Liu Y."/>
            <person name="Guan J."/>
            <person name="Zhang Y."/>
            <person name="Yu S."/>
            <person name="Liu X."/>
            <person name="Zhang Y."/>
            <person name="Hong G."/>
            <person name="Han B."/>
            <person name="Choisne N."/>
            <person name="Demange N."/>
            <person name="Orjeda G."/>
            <person name="Samain S."/>
            <person name="Cattolico L."/>
            <person name="Pelletier E."/>
            <person name="Couloux A."/>
            <person name="Segurens B."/>
            <person name="Wincker P."/>
            <person name="D'Hont A."/>
            <person name="Scarpelli C."/>
            <person name="Weissenbach J."/>
            <person name="Salanoubat M."/>
            <person name="Quetier F."/>
            <person name="Yu Y."/>
            <person name="Kim H.R."/>
            <person name="Rambo T."/>
            <person name="Currie J."/>
            <person name="Collura K."/>
            <person name="Luo M."/>
            <person name="Yang T."/>
            <person name="Ammiraju J.S.S."/>
            <person name="Engler F."/>
            <person name="Soderlund C."/>
            <person name="Wing R.A."/>
            <person name="Palmer L.E."/>
            <person name="de la Bastide M."/>
            <person name="Spiegel L."/>
            <person name="Nascimento L."/>
            <person name="Zutavern T."/>
            <person name="O'Shaughnessy A."/>
            <person name="Dike S."/>
            <person name="Dedhia N."/>
            <person name="Preston R."/>
            <person name="Balija V."/>
            <person name="McCombie W.R."/>
            <person name="Chow T."/>
            <person name="Chen H."/>
            <person name="Chung M."/>
            <person name="Chen C."/>
            <person name="Shaw J."/>
            <person name="Wu H."/>
            <person name="Hsiao K."/>
            <person name="Chao Y."/>
            <person name="Chu M."/>
            <person name="Cheng C."/>
            <person name="Hour A."/>
            <person name="Lee P."/>
            <person name="Lin S."/>
            <person name="Lin Y."/>
            <person name="Liou J."/>
            <person name="Liu S."/>
            <person name="Hsing Y."/>
            <person name="Raghuvanshi S."/>
            <person name="Mohanty A."/>
            <person name="Bharti A.K."/>
            <person name="Gaur A."/>
            <person name="Gupta V."/>
            <person name="Kumar D."/>
            <person name="Ravi V."/>
            <person name="Vij S."/>
            <person name="Kapur A."/>
            <person name="Khurana P."/>
            <person name="Khurana P."/>
            <person name="Khurana J.P."/>
            <person name="Tyagi A.K."/>
            <person name="Gaikwad K."/>
            <person name="Singh A."/>
            <person name="Dalal V."/>
            <person name="Srivastava S."/>
            <person name="Dixit A."/>
            <person name="Pal A.K."/>
            <person name="Ghazi I.A."/>
            <person name="Yadav M."/>
            <person name="Pandit A."/>
            <person name="Bhargava A."/>
            <person name="Sureshbabu K."/>
            <person name="Batra K."/>
            <person name="Sharma T.R."/>
            <person name="Mohapatra T."/>
            <person name="Singh N.K."/>
            <person name="Messing J."/>
            <person name="Nelson A.B."/>
            <person name="Fuks G."/>
            <person name="Kavchok S."/>
            <person name="Keizer G."/>
            <person name="Linton E."/>
            <person name="Llaca V."/>
            <person name="Song R."/>
            <person name="Tanyolac B."/>
            <person name="Young S."/>
            <person name="Ho-Il K."/>
            <person name="Hahn J.H."/>
            <person name="Sangsakoo G."/>
            <person name="Vanavichit A."/>
            <person name="de Mattos Luiz.A.T."/>
            <person name="Zimmer P.D."/>
            <person name="Malone G."/>
            <person name="Dellagostin O."/>
            <person name="de Oliveira A.C."/>
            <person name="Bevan M."/>
            <person name="Bancroft I."/>
            <person name="Minx P."/>
            <person name="Cordum H."/>
            <person name="Wilson R."/>
            <person name="Cheng Z."/>
            <person name="Jin W."/>
            <person name="Jiang J."/>
            <person name="Leong S.A."/>
            <person name="Iwama H."/>
            <person name="Gojobori T."/>
            <person name="Itoh T."/>
            <person name="Niimura Y."/>
            <person name="Fujii Y."/>
            <person name="Habara T."/>
            <person name="Sakai H."/>
            <person name="Sato Y."/>
            <person name="Wilson G."/>
            <person name="Kumar K."/>
            <person name="McCouch S."/>
            <person name="Juretic N."/>
            <person name="Hoen D."/>
            <person name="Wright S."/>
            <person name="Bruskiewich R."/>
            <person name="Bureau T."/>
            <person name="Miyao A."/>
            <person name="Hirochika H."/>
            <person name="Nishikawa T."/>
            <person name="Kadowaki K."/>
            <person name="Sugiura M."/>
            <person name="Burr B."/>
            <person name="Sasaki T."/>
        </authorList>
    </citation>
    <scope>NUCLEOTIDE SEQUENCE [LARGE SCALE GENOMIC DNA]</scope>
    <source>
        <strain evidence="2">cv. Nipponbare</strain>
    </source>
</reference>
<dbReference type="Proteomes" id="UP000059680">
    <property type="component" value="Chromosome 3"/>
</dbReference>
<reference evidence="1 2" key="3">
    <citation type="journal article" date="2013" name="Rice">
        <title>Improvement of the Oryza sativa Nipponbare reference genome using next generation sequence and optical map data.</title>
        <authorList>
            <person name="Kawahara Y."/>
            <person name="de la Bastide M."/>
            <person name="Hamilton J.P."/>
            <person name="Kanamori H."/>
            <person name="McCombie W.R."/>
            <person name="Ouyang S."/>
            <person name="Schwartz D.C."/>
            <person name="Tanaka T."/>
            <person name="Wu J."/>
            <person name="Zhou S."/>
            <person name="Childs K.L."/>
            <person name="Davidson R.M."/>
            <person name="Lin H."/>
            <person name="Quesada-Ocampo L."/>
            <person name="Vaillancourt B."/>
            <person name="Sakai H."/>
            <person name="Lee S.S."/>
            <person name="Kim J."/>
            <person name="Numa H."/>
            <person name="Itoh T."/>
            <person name="Buell C.R."/>
            <person name="Matsumoto T."/>
        </authorList>
    </citation>
    <scope>NUCLEOTIDE SEQUENCE [LARGE SCALE GENOMIC DNA]</scope>
    <source>
        <strain evidence="2">cv. Nipponbare</strain>
    </source>
</reference>
<proteinExistence type="predicted"/>
<organism evidence="1 2">
    <name type="scientific">Oryza sativa subsp. japonica</name>
    <name type="common">Rice</name>
    <dbReference type="NCBI Taxonomy" id="39947"/>
    <lineage>
        <taxon>Eukaryota</taxon>
        <taxon>Viridiplantae</taxon>
        <taxon>Streptophyta</taxon>
        <taxon>Embryophyta</taxon>
        <taxon>Tracheophyta</taxon>
        <taxon>Spermatophyta</taxon>
        <taxon>Magnoliopsida</taxon>
        <taxon>Liliopsida</taxon>
        <taxon>Poales</taxon>
        <taxon>Poaceae</taxon>
        <taxon>BOP clade</taxon>
        <taxon>Oryzoideae</taxon>
        <taxon>Oryzeae</taxon>
        <taxon>Oryzinae</taxon>
        <taxon>Oryza</taxon>
        <taxon>Oryza sativa</taxon>
    </lineage>
</organism>
<reference evidence="1 2" key="2">
    <citation type="journal article" date="2013" name="Plant Cell Physiol.">
        <title>Rice Annotation Project Database (RAP-DB): an integrative and interactive database for rice genomics.</title>
        <authorList>
            <person name="Sakai H."/>
            <person name="Lee S.S."/>
            <person name="Tanaka T."/>
            <person name="Numa H."/>
            <person name="Kim J."/>
            <person name="Kawahara Y."/>
            <person name="Wakimoto H."/>
            <person name="Yang C.C."/>
            <person name="Iwamoto M."/>
            <person name="Abe T."/>
            <person name="Yamada Y."/>
            <person name="Muto A."/>
            <person name="Inokuchi H."/>
            <person name="Ikemura T."/>
            <person name="Matsumoto T."/>
            <person name="Sasaki T."/>
            <person name="Itoh T."/>
        </authorList>
    </citation>
    <scope>NUCLEOTIDE SEQUENCE [LARGE SCALE GENOMIC DNA]</scope>
    <source>
        <strain evidence="2">cv. Nipponbare</strain>
    </source>
</reference>
<evidence type="ECO:0000313" key="2">
    <source>
        <dbReference type="Proteomes" id="UP000059680"/>
    </source>
</evidence>
<sequence length="84" mass="9051">MSLSTSCSFIPAERSRAACHSSNSAAVRLLEATKKKPVLSSLPAMSPGRPLNWSELIRRSSSSALYSSLDNGFLSHITSKSLRI</sequence>
<dbReference type="AlphaFoldDB" id="A0A0P0W390"/>
<protein>
    <submittedName>
        <fullName evidence="1">Os03g0731850 protein</fullName>
    </submittedName>
</protein>
<dbReference type="EMBL" id="AP014959">
    <property type="protein sequence ID" value="BAS86227.1"/>
    <property type="molecule type" value="Genomic_DNA"/>
</dbReference>
<accession>A0A0P0W390</accession>
<dbReference type="PaxDb" id="39947-A0A0P0W390"/>
<keyword evidence="2" id="KW-1185">Reference proteome</keyword>